<evidence type="ECO:0000313" key="5">
    <source>
        <dbReference type="Proteomes" id="UP000224006"/>
    </source>
</evidence>
<accession>A0A2A9MB60</accession>
<dbReference type="EMBL" id="NWUJ01000005">
    <property type="protein sequence ID" value="PFH35215.1"/>
    <property type="molecule type" value="Genomic_DNA"/>
</dbReference>
<dbReference type="GO" id="GO:0008180">
    <property type="term" value="C:COP9 signalosome"/>
    <property type="evidence" value="ECO:0007669"/>
    <property type="project" value="TreeGrafter"/>
</dbReference>
<dbReference type="RefSeq" id="XP_029219224.1">
    <property type="nucleotide sequence ID" value="XM_029364516.1"/>
</dbReference>
<sequence>MDEPLHVTINRLSAPCLSTDGLAELHGLLQDRASNLVQTPGALKDMISSISHAKCSLGICHLLARLWDVGCEEFESFAFEETMNFLVQCQGSQIQRCPEEFISVVKSTTRFALDAQEQPAEGPATSSPASVPSFSSRLLEPLLEGAEKFRPARHIITSADTAALQLCLSTGLYDRARRVINRDAFELKKLFCHDLHDCIAYFAMAGEVWAALQEHEKAFHALDMALSLPSATDETLYLQADAYKRFVLLSLMLRGRVIRPPPPSPSGEEALRMATYHQAIGEHALVFPGASTRTLAKRDAPASSRLASGARNTRASLSAFLAARLHGLSEAIRVHAAQLKEENNLELAQELIASVRYRQVEELSRIFLALPLASFRRRMDVASDAEAVRLLASLPVKKGSPPLCAYDEEKQVVCFRGPYASASPPAGESSAEGADASAAARGDLKRQIEESLQRVSSISRRLRAVEARVTESEGFERFMNEVSDAGEGGGRGGGRTRSEGDEGHSAEAYVEDCWRPVEDGVLEREEEMQVVSFEEEGAG</sequence>
<dbReference type="Proteomes" id="UP000224006">
    <property type="component" value="Chromosome V"/>
</dbReference>
<dbReference type="PANTHER" id="PTHR10758:SF1">
    <property type="entry name" value="COP9 SIGNALOSOME COMPLEX SUBUNIT 3"/>
    <property type="match status" value="1"/>
</dbReference>
<feature type="compositionally biased region" description="Gly residues" evidence="2">
    <location>
        <begin position="486"/>
        <end position="495"/>
    </location>
</feature>
<dbReference type="InterPro" id="IPR055089">
    <property type="entry name" value="COP9_N"/>
</dbReference>
<name>A0A2A9MB60_BESBE</name>
<feature type="compositionally biased region" description="Basic and acidic residues" evidence="2">
    <location>
        <begin position="496"/>
        <end position="505"/>
    </location>
</feature>
<dbReference type="GO" id="GO:0006511">
    <property type="term" value="P:ubiquitin-dependent protein catabolic process"/>
    <property type="evidence" value="ECO:0007669"/>
    <property type="project" value="TreeGrafter"/>
</dbReference>
<evidence type="ECO:0000313" key="4">
    <source>
        <dbReference type="EMBL" id="PFH35215.1"/>
    </source>
</evidence>
<proteinExistence type="predicted"/>
<dbReference type="Pfam" id="PF22788">
    <property type="entry name" value="COP9_hel_rpt"/>
    <property type="match status" value="1"/>
</dbReference>
<comment type="caution">
    <text evidence="4">The sequence shown here is derived from an EMBL/GenBank/DDBJ whole genome shotgun (WGS) entry which is preliminary data.</text>
</comment>
<dbReference type="InterPro" id="IPR050756">
    <property type="entry name" value="CSN3"/>
</dbReference>
<evidence type="ECO:0000256" key="2">
    <source>
        <dbReference type="SAM" id="MobiDB-lite"/>
    </source>
</evidence>
<feature type="domain" description="COP9 signalosome complex subunit 3 N-terminal helical repeats" evidence="3">
    <location>
        <begin position="22"/>
        <end position="261"/>
    </location>
</feature>
<dbReference type="PANTHER" id="PTHR10758">
    <property type="entry name" value="26S PROTEASOME NON-ATPASE REGULATORY SUBUNIT 3/COP9 SIGNALOSOME COMPLEX SUBUNIT 3"/>
    <property type="match status" value="1"/>
</dbReference>
<evidence type="ECO:0000259" key="3">
    <source>
        <dbReference type="Pfam" id="PF22788"/>
    </source>
</evidence>
<dbReference type="STRING" id="94643.A0A2A9MB60"/>
<evidence type="ECO:0000256" key="1">
    <source>
        <dbReference type="ARBA" id="ARBA00022490"/>
    </source>
</evidence>
<organism evidence="4 5">
    <name type="scientific">Besnoitia besnoiti</name>
    <name type="common">Apicomplexan protozoan</name>
    <dbReference type="NCBI Taxonomy" id="94643"/>
    <lineage>
        <taxon>Eukaryota</taxon>
        <taxon>Sar</taxon>
        <taxon>Alveolata</taxon>
        <taxon>Apicomplexa</taxon>
        <taxon>Conoidasida</taxon>
        <taxon>Coccidia</taxon>
        <taxon>Eucoccidiorida</taxon>
        <taxon>Eimeriorina</taxon>
        <taxon>Sarcocystidae</taxon>
        <taxon>Besnoitia</taxon>
    </lineage>
</organism>
<reference evidence="4 5" key="1">
    <citation type="submission" date="2017-09" db="EMBL/GenBank/DDBJ databases">
        <title>Genome sequencing of Besnoitia besnoiti strain Bb-Ger1.</title>
        <authorList>
            <person name="Schares G."/>
            <person name="Venepally P."/>
            <person name="Lorenzi H.A."/>
        </authorList>
    </citation>
    <scope>NUCLEOTIDE SEQUENCE [LARGE SCALE GENOMIC DNA]</scope>
    <source>
        <strain evidence="4 5">Bb-Ger1</strain>
    </source>
</reference>
<keyword evidence="1" id="KW-0963">Cytoplasm</keyword>
<protein>
    <recommendedName>
        <fullName evidence="3">COP9 signalosome complex subunit 3 N-terminal helical repeats domain-containing protein</fullName>
    </recommendedName>
</protein>
<gene>
    <name evidence="4" type="ORF">BESB_061020</name>
</gene>
<dbReference type="VEuPathDB" id="ToxoDB:BESB_061020"/>
<feature type="compositionally biased region" description="Low complexity" evidence="2">
    <location>
        <begin position="423"/>
        <end position="441"/>
    </location>
</feature>
<feature type="region of interest" description="Disordered" evidence="2">
    <location>
        <begin position="423"/>
        <end position="442"/>
    </location>
</feature>
<dbReference type="GeneID" id="40311030"/>
<dbReference type="AlphaFoldDB" id="A0A2A9MB60"/>
<feature type="region of interest" description="Disordered" evidence="2">
    <location>
        <begin position="481"/>
        <end position="510"/>
    </location>
</feature>
<dbReference type="OrthoDB" id="29061at2759"/>
<keyword evidence="5" id="KW-1185">Reference proteome</keyword>
<dbReference type="KEGG" id="bbes:BESB_061020"/>